<evidence type="ECO:0000313" key="2">
    <source>
        <dbReference type="EMBL" id="KLU90952.1"/>
    </source>
</evidence>
<feature type="compositionally biased region" description="Low complexity" evidence="1">
    <location>
        <begin position="1"/>
        <end position="14"/>
    </location>
</feature>
<name>A0A0H2U4Y9_MAGP6</name>
<reference evidence="2" key="1">
    <citation type="submission" date="2010-05" db="EMBL/GenBank/DDBJ databases">
        <title>The Genome Sequence of Magnaporthe poae strain ATCC 64411.</title>
        <authorList>
            <consortium name="The Broad Institute Genome Sequencing Platform"/>
            <consortium name="Broad Institute Genome Sequencing Center for Infectious Disease"/>
            <person name="Ma L.-J."/>
            <person name="Dead R."/>
            <person name="Young S."/>
            <person name="Zeng Q."/>
            <person name="Koehrsen M."/>
            <person name="Alvarado L."/>
            <person name="Berlin A."/>
            <person name="Chapman S.B."/>
            <person name="Chen Z."/>
            <person name="Freedman E."/>
            <person name="Gellesch M."/>
            <person name="Goldberg J."/>
            <person name="Griggs A."/>
            <person name="Gujja S."/>
            <person name="Heilman E.R."/>
            <person name="Heiman D."/>
            <person name="Hepburn T."/>
            <person name="Howarth C."/>
            <person name="Jen D."/>
            <person name="Larson L."/>
            <person name="Mehta T."/>
            <person name="Neiman D."/>
            <person name="Pearson M."/>
            <person name="Roberts A."/>
            <person name="Saif S."/>
            <person name="Shea T."/>
            <person name="Shenoy N."/>
            <person name="Sisk P."/>
            <person name="Stolte C."/>
            <person name="Sykes S."/>
            <person name="Walk T."/>
            <person name="White J."/>
            <person name="Yandava C."/>
            <person name="Haas B."/>
            <person name="Nusbaum C."/>
            <person name="Birren B."/>
        </authorList>
    </citation>
    <scope>NUCLEOTIDE SEQUENCE</scope>
    <source>
        <strain evidence="2">ATCC 64411</strain>
    </source>
</reference>
<organism evidence="2">
    <name type="scientific">Magnaporthiopsis poae (strain ATCC 64411 / 73-15)</name>
    <name type="common">Kentucky bluegrass fungus</name>
    <name type="synonym">Magnaporthe poae</name>
    <dbReference type="NCBI Taxonomy" id="644358"/>
    <lineage>
        <taxon>Eukaryota</taxon>
        <taxon>Fungi</taxon>
        <taxon>Dikarya</taxon>
        <taxon>Ascomycota</taxon>
        <taxon>Pezizomycotina</taxon>
        <taxon>Sordariomycetes</taxon>
        <taxon>Sordariomycetidae</taxon>
        <taxon>Magnaporthales</taxon>
        <taxon>Magnaporthaceae</taxon>
        <taxon>Magnaporthiopsis</taxon>
    </lineage>
</organism>
<sequence length="115" mass="12090">QRLAQDGVAAADGPDAGGRTHDASRDQAQLAQRLEAPAGGQQGNLRLGGYALPQPEGRPGAQPERSGWWAISTPAAAWKAFRLVEEPPEVTAAFGWLRGFGNDLSKLSESDLSAL</sequence>
<reference evidence="2" key="2">
    <citation type="submission" date="2011-03" db="EMBL/GenBank/DDBJ databases">
        <title>Annotation of Magnaporthe poae ATCC 64411.</title>
        <authorList>
            <person name="Ma L.-J."/>
            <person name="Dead R."/>
            <person name="Young S.K."/>
            <person name="Zeng Q."/>
            <person name="Gargeya S."/>
            <person name="Fitzgerald M."/>
            <person name="Haas B."/>
            <person name="Abouelleil A."/>
            <person name="Alvarado L."/>
            <person name="Arachchi H.M."/>
            <person name="Berlin A."/>
            <person name="Brown A."/>
            <person name="Chapman S.B."/>
            <person name="Chen Z."/>
            <person name="Dunbar C."/>
            <person name="Freedman E."/>
            <person name="Gearin G."/>
            <person name="Gellesch M."/>
            <person name="Goldberg J."/>
            <person name="Griggs A."/>
            <person name="Gujja S."/>
            <person name="Heiman D."/>
            <person name="Howarth C."/>
            <person name="Larson L."/>
            <person name="Lui A."/>
            <person name="MacDonald P.J.P."/>
            <person name="Mehta T."/>
            <person name="Montmayeur A."/>
            <person name="Murphy C."/>
            <person name="Neiman D."/>
            <person name="Pearson M."/>
            <person name="Priest M."/>
            <person name="Roberts A."/>
            <person name="Saif S."/>
            <person name="Shea T."/>
            <person name="Shenoy N."/>
            <person name="Sisk P."/>
            <person name="Stolte C."/>
            <person name="Sykes S."/>
            <person name="Yandava C."/>
            <person name="Wortman J."/>
            <person name="Nusbaum C."/>
            <person name="Birren B."/>
        </authorList>
    </citation>
    <scope>NUCLEOTIDE SEQUENCE</scope>
    <source>
        <strain evidence="2">ATCC 64411</strain>
    </source>
</reference>
<feature type="non-terminal residue" evidence="2">
    <location>
        <position position="1"/>
    </location>
</feature>
<feature type="region of interest" description="Disordered" evidence="1">
    <location>
        <begin position="1"/>
        <end position="66"/>
    </location>
</feature>
<protein>
    <submittedName>
        <fullName evidence="2">Uncharacterized protein</fullName>
    </submittedName>
</protein>
<gene>
    <name evidence="2" type="ORF">MAPG_09477</name>
</gene>
<dbReference type="AlphaFoldDB" id="A0A0H2U4Y9"/>
<dbReference type="EMBL" id="GL876976">
    <property type="protein sequence ID" value="KLU90952.1"/>
    <property type="molecule type" value="Genomic_DNA"/>
</dbReference>
<evidence type="ECO:0000256" key="1">
    <source>
        <dbReference type="SAM" id="MobiDB-lite"/>
    </source>
</evidence>
<accession>A0A0H2U4Y9</accession>
<dbReference type="VEuPathDB" id="FungiDB:MAPG_09477"/>
<proteinExistence type="predicted"/>